<name>A0ABQ9YXF9_9CRUS</name>
<dbReference type="EMBL" id="JAOYFB010000001">
    <property type="protein sequence ID" value="KAK4005334.1"/>
    <property type="molecule type" value="Genomic_DNA"/>
</dbReference>
<reference evidence="1 2" key="1">
    <citation type="journal article" date="2023" name="Nucleic Acids Res.">
        <title>The hologenome of Daphnia magna reveals possible DNA methylation and microbiome-mediated evolution of the host genome.</title>
        <authorList>
            <person name="Chaturvedi A."/>
            <person name="Li X."/>
            <person name="Dhandapani V."/>
            <person name="Marshall H."/>
            <person name="Kissane S."/>
            <person name="Cuenca-Cambronero M."/>
            <person name="Asole G."/>
            <person name="Calvet F."/>
            <person name="Ruiz-Romero M."/>
            <person name="Marangio P."/>
            <person name="Guigo R."/>
            <person name="Rago D."/>
            <person name="Mirbahai L."/>
            <person name="Eastwood N."/>
            <person name="Colbourne J.K."/>
            <person name="Zhou J."/>
            <person name="Mallon E."/>
            <person name="Orsini L."/>
        </authorList>
    </citation>
    <scope>NUCLEOTIDE SEQUENCE [LARGE SCALE GENOMIC DNA]</scope>
    <source>
        <strain evidence="1">LRV0_1</strain>
    </source>
</reference>
<protein>
    <submittedName>
        <fullName evidence="1">Uncharacterized protein</fullName>
    </submittedName>
</protein>
<dbReference type="Proteomes" id="UP001234178">
    <property type="component" value="Unassembled WGS sequence"/>
</dbReference>
<proteinExistence type="predicted"/>
<keyword evidence="2" id="KW-1185">Reference proteome</keyword>
<gene>
    <name evidence="1" type="ORF">OUZ56_007051</name>
</gene>
<organism evidence="1 2">
    <name type="scientific">Daphnia magna</name>
    <dbReference type="NCBI Taxonomy" id="35525"/>
    <lineage>
        <taxon>Eukaryota</taxon>
        <taxon>Metazoa</taxon>
        <taxon>Ecdysozoa</taxon>
        <taxon>Arthropoda</taxon>
        <taxon>Crustacea</taxon>
        <taxon>Branchiopoda</taxon>
        <taxon>Diplostraca</taxon>
        <taxon>Cladocera</taxon>
        <taxon>Anomopoda</taxon>
        <taxon>Daphniidae</taxon>
        <taxon>Daphnia</taxon>
    </lineage>
</organism>
<sequence>MTLQNWNDDCEFYKRPSKKLVTNNDDLVYVTQILGTKMLEALVCVLSIPITMRIGIQGNLLIKMESLYTLKFSK</sequence>
<evidence type="ECO:0000313" key="1">
    <source>
        <dbReference type="EMBL" id="KAK4005334.1"/>
    </source>
</evidence>
<accession>A0ABQ9YXF9</accession>
<comment type="caution">
    <text evidence="1">The sequence shown here is derived from an EMBL/GenBank/DDBJ whole genome shotgun (WGS) entry which is preliminary data.</text>
</comment>
<evidence type="ECO:0000313" key="2">
    <source>
        <dbReference type="Proteomes" id="UP001234178"/>
    </source>
</evidence>